<organism evidence="1">
    <name type="scientific">marine sediment metagenome</name>
    <dbReference type="NCBI Taxonomy" id="412755"/>
    <lineage>
        <taxon>unclassified sequences</taxon>
        <taxon>metagenomes</taxon>
        <taxon>ecological metagenomes</taxon>
    </lineage>
</organism>
<reference evidence="1" key="1">
    <citation type="journal article" date="2015" name="Nature">
        <title>Complex archaea that bridge the gap between prokaryotes and eukaryotes.</title>
        <authorList>
            <person name="Spang A."/>
            <person name="Saw J.H."/>
            <person name="Jorgensen S.L."/>
            <person name="Zaremba-Niedzwiedzka K."/>
            <person name="Martijn J."/>
            <person name="Lind A.E."/>
            <person name="van Eijk R."/>
            <person name="Schleper C."/>
            <person name="Guy L."/>
            <person name="Ettema T.J."/>
        </authorList>
    </citation>
    <scope>NUCLEOTIDE SEQUENCE</scope>
</reference>
<dbReference type="AlphaFoldDB" id="A0A0F9VAV1"/>
<name>A0A0F9VAV1_9ZZZZ</name>
<comment type="caution">
    <text evidence="1">The sequence shown here is derived from an EMBL/GenBank/DDBJ whole genome shotgun (WGS) entry which is preliminary data.</text>
</comment>
<gene>
    <name evidence="1" type="ORF">LCGC14_0506580</name>
</gene>
<proteinExistence type="predicted"/>
<accession>A0A0F9VAV1</accession>
<evidence type="ECO:0000313" key="1">
    <source>
        <dbReference type="EMBL" id="KKN62948.1"/>
    </source>
</evidence>
<sequence>MKEYRVRLTSYPGPGPRDARFIELEDENGHGIGGHEWVEDDPEYGSVCLVLPVVQQSMHDALVEIANSPVSVDKAELLIQMETIKNIARDAIAEVK</sequence>
<protein>
    <submittedName>
        <fullName evidence="1">Uncharacterized protein</fullName>
    </submittedName>
</protein>
<dbReference type="EMBL" id="LAZR01000606">
    <property type="protein sequence ID" value="KKN62948.1"/>
    <property type="molecule type" value="Genomic_DNA"/>
</dbReference>